<dbReference type="Proteomes" id="UP000268829">
    <property type="component" value="Unassembled WGS sequence"/>
</dbReference>
<dbReference type="OrthoDB" id="2678888at2"/>
<dbReference type="RefSeq" id="WP_122906943.1">
    <property type="nucleotide sequence ID" value="NZ_RHHS01000077.1"/>
</dbReference>
<evidence type="ECO:0000313" key="2">
    <source>
        <dbReference type="Proteomes" id="UP000268829"/>
    </source>
</evidence>
<sequence>MDESLRRILQLLQDLNSRVKTPIISESEFTEEYENLDEFSELPRQIEVLVGKLKCVNSDDIDTIVENLIHLHLKLSDCIWHLDQIHELVKRVAGNIRDVAN</sequence>
<proteinExistence type="predicted"/>
<dbReference type="EMBL" id="RHHS01000077">
    <property type="protein sequence ID" value="RNB50715.1"/>
    <property type="molecule type" value="Genomic_DNA"/>
</dbReference>
<keyword evidence="2" id="KW-1185">Reference proteome</keyword>
<reference evidence="1 2" key="1">
    <citation type="submission" date="2018-10" db="EMBL/GenBank/DDBJ databases">
        <title>Phylogenomics of Brevibacillus.</title>
        <authorList>
            <person name="Dunlap C."/>
        </authorList>
    </citation>
    <scope>NUCLEOTIDE SEQUENCE [LARGE SCALE GENOMIC DNA]</scope>
    <source>
        <strain evidence="1 2">DSM 100115</strain>
    </source>
</reference>
<organism evidence="1 2">
    <name type="scientific">Brevibacillus gelatini</name>
    <dbReference type="NCBI Taxonomy" id="1655277"/>
    <lineage>
        <taxon>Bacteria</taxon>
        <taxon>Bacillati</taxon>
        <taxon>Bacillota</taxon>
        <taxon>Bacilli</taxon>
        <taxon>Bacillales</taxon>
        <taxon>Paenibacillaceae</taxon>
        <taxon>Brevibacillus</taxon>
    </lineage>
</organism>
<accession>A0A3M8AJS0</accession>
<evidence type="ECO:0000313" key="1">
    <source>
        <dbReference type="EMBL" id="RNB50715.1"/>
    </source>
</evidence>
<protein>
    <submittedName>
        <fullName evidence="1">Uncharacterized protein</fullName>
    </submittedName>
</protein>
<dbReference type="AlphaFoldDB" id="A0A3M8AJS0"/>
<comment type="caution">
    <text evidence="1">The sequence shown here is derived from an EMBL/GenBank/DDBJ whole genome shotgun (WGS) entry which is preliminary data.</text>
</comment>
<name>A0A3M8AJS0_9BACL</name>
<gene>
    <name evidence="1" type="ORF">EDM57_22725</name>
</gene>